<dbReference type="PROSITE" id="PS51253">
    <property type="entry name" value="HTH_CENPB"/>
    <property type="match status" value="1"/>
</dbReference>
<sequence>KHLTAEQKKEICEKKLKFPSILNNELAAEYGVKRTCISDVLKQSSKWLNVDTTNKAEANRIRDRQPKWPKLDEAMRIWTESALVANMDLTQTALITKAKVFATALNIPDFKGTGWVNKFQERLGLHQYTRNGEAASSPPAETLNQHRERFQKISFDKMQIEGSEIKDFSILDAINATSEAWNNVIQETIMSCWLKTGILPRYQVAERDRACQQVEQKLKSESDELGALIIDLSINGEIDDPMDANEFMNIDADVTFEMPSDGDIICAINKDDDRLPQEETLPVPRVTDNEALKALDLVETYLLQQPEDFVVTDRDKSTVHWLRKEVSRYVSLQKKQANITEFFF</sequence>
<keyword evidence="4" id="KW-1185">Reference proteome</keyword>
<dbReference type="PANTHER" id="PTHR19303:SF73">
    <property type="entry name" value="PROTEIN PDC2"/>
    <property type="match status" value="1"/>
</dbReference>
<gene>
    <name evidence="3" type="ORF">ALEPTO_LOCUS11396</name>
</gene>
<dbReference type="InterPro" id="IPR050863">
    <property type="entry name" value="CenT-Element_Derived"/>
</dbReference>
<evidence type="ECO:0000259" key="2">
    <source>
        <dbReference type="PROSITE" id="PS51253"/>
    </source>
</evidence>
<comment type="caution">
    <text evidence="3">The sequence shown here is derived from an EMBL/GenBank/DDBJ whole genome shotgun (WGS) entry which is preliminary data.</text>
</comment>
<evidence type="ECO:0000313" key="3">
    <source>
        <dbReference type="EMBL" id="CAG8696194.1"/>
    </source>
</evidence>
<dbReference type="InterPro" id="IPR009057">
    <property type="entry name" value="Homeodomain-like_sf"/>
</dbReference>
<dbReference type="Gene3D" id="1.10.10.60">
    <property type="entry name" value="Homeodomain-like"/>
    <property type="match status" value="2"/>
</dbReference>
<proteinExistence type="predicted"/>
<dbReference type="InterPro" id="IPR006600">
    <property type="entry name" value="HTH_CenpB_DNA-bd_dom"/>
</dbReference>
<dbReference type="EMBL" id="CAJVPS010018090">
    <property type="protein sequence ID" value="CAG8696194.1"/>
    <property type="molecule type" value="Genomic_DNA"/>
</dbReference>
<dbReference type="GO" id="GO:0003677">
    <property type="term" value="F:DNA binding"/>
    <property type="evidence" value="ECO:0007669"/>
    <property type="project" value="UniProtKB-KW"/>
</dbReference>
<dbReference type="GO" id="GO:0005634">
    <property type="term" value="C:nucleus"/>
    <property type="evidence" value="ECO:0007669"/>
    <property type="project" value="TreeGrafter"/>
</dbReference>
<feature type="non-terminal residue" evidence="3">
    <location>
        <position position="344"/>
    </location>
</feature>
<dbReference type="SUPFAM" id="SSF46689">
    <property type="entry name" value="Homeodomain-like"/>
    <property type="match status" value="1"/>
</dbReference>
<organism evidence="3 4">
    <name type="scientific">Ambispora leptoticha</name>
    <dbReference type="NCBI Taxonomy" id="144679"/>
    <lineage>
        <taxon>Eukaryota</taxon>
        <taxon>Fungi</taxon>
        <taxon>Fungi incertae sedis</taxon>
        <taxon>Mucoromycota</taxon>
        <taxon>Glomeromycotina</taxon>
        <taxon>Glomeromycetes</taxon>
        <taxon>Archaeosporales</taxon>
        <taxon>Ambisporaceae</taxon>
        <taxon>Ambispora</taxon>
    </lineage>
</organism>
<feature type="domain" description="HTH CENPB-type" evidence="2">
    <location>
        <begin position="59"/>
        <end position="129"/>
    </location>
</feature>
<dbReference type="Proteomes" id="UP000789508">
    <property type="component" value="Unassembled WGS sequence"/>
</dbReference>
<reference evidence="3" key="1">
    <citation type="submission" date="2021-06" db="EMBL/GenBank/DDBJ databases">
        <authorList>
            <person name="Kallberg Y."/>
            <person name="Tangrot J."/>
            <person name="Rosling A."/>
        </authorList>
    </citation>
    <scope>NUCLEOTIDE SEQUENCE</scope>
    <source>
        <strain evidence="3">FL130A</strain>
    </source>
</reference>
<protein>
    <submittedName>
        <fullName evidence="3">3294_t:CDS:1</fullName>
    </submittedName>
</protein>
<dbReference type="Pfam" id="PF03221">
    <property type="entry name" value="HTH_Tnp_Tc5"/>
    <property type="match status" value="1"/>
</dbReference>
<evidence type="ECO:0000313" key="4">
    <source>
        <dbReference type="Proteomes" id="UP000789508"/>
    </source>
</evidence>
<name>A0A9N9EYC8_9GLOM</name>
<dbReference type="OrthoDB" id="2402233at2759"/>
<keyword evidence="1" id="KW-0238">DNA-binding</keyword>
<dbReference type="AlphaFoldDB" id="A0A9N9EYC8"/>
<evidence type="ECO:0000256" key="1">
    <source>
        <dbReference type="ARBA" id="ARBA00023125"/>
    </source>
</evidence>
<accession>A0A9N9EYC8</accession>
<dbReference type="PANTHER" id="PTHR19303">
    <property type="entry name" value="TRANSPOSON"/>
    <property type="match status" value="1"/>
</dbReference>